<sequence>MNFLFRKLVESKLKDVPPQQREMIFSVLEKNPEFFERIAKEVKELQDGGKDQQAAVMEVMQRHQAELARIMNESKNQSS</sequence>
<reference evidence="1 2" key="1">
    <citation type="journal article" date="2016" name="Nat. Commun.">
        <title>Thousands of microbial genomes shed light on interconnected biogeochemical processes in an aquifer system.</title>
        <authorList>
            <person name="Anantharaman K."/>
            <person name="Brown C.T."/>
            <person name="Hug L.A."/>
            <person name="Sharon I."/>
            <person name="Castelle C.J."/>
            <person name="Probst A.J."/>
            <person name="Thomas B.C."/>
            <person name="Singh A."/>
            <person name="Wilkins M.J."/>
            <person name="Karaoz U."/>
            <person name="Brodie E.L."/>
            <person name="Williams K.H."/>
            <person name="Hubbard S.S."/>
            <person name="Banfield J.F."/>
        </authorList>
    </citation>
    <scope>NUCLEOTIDE SEQUENCE [LARGE SCALE GENOMIC DNA]</scope>
</reference>
<dbReference type="AlphaFoldDB" id="A0A1G2U0J5"/>
<gene>
    <name evidence="1" type="ORF">A3B14_00055</name>
</gene>
<dbReference type="EMBL" id="MHWE01000023">
    <property type="protein sequence ID" value="OHB03045.1"/>
    <property type="molecule type" value="Genomic_DNA"/>
</dbReference>
<accession>A0A1G2U0J5</accession>
<proteinExistence type="predicted"/>
<evidence type="ECO:0000313" key="1">
    <source>
        <dbReference type="EMBL" id="OHB03045.1"/>
    </source>
</evidence>
<evidence type="ECO:0000313" key="2">
    <source>
        <dbReference type="Proteomes" id="UP000176800"/>
    </source>
</evidence>
<dbReference type="Proteomes" id="UP000176800">
    <property type="component" value="Unassembled WGS sequence"/>
</dbReference>
<comment type="caution">
    <text evidence="1">The sequence shown here is derived from an EMBL/GenBank/DDBJ whole genome shotgun (WGS) entry which is preliminary data.</text>
</comment>
<protein>
    <submittedName>
        <fullName evidence="1">Uncharacterized protein</fullName>
    </submittedName>
</protein>
<name>A0A1G2U0J5_9BACT</name>
<organism evidence="1 2">
    <name type="scientific">Candidatus Zambryskibacteria bacterium RIFCSPLOWO2_01_FULL_45_21</name>
    <dbReference type="NCBI Taxonomy" id="1802761"/>
    <lineage>
        <taxon>Bacteria</taxon>
        <taxon>Candidatus Zambryskiibacteriota</taxon>
    </lineage>
</organism>